<keyword evidence="2" id="KW-0732">Signal</keyword>
<evidence type="ECO:0000313" key="4">
    <source>
        <dbReference type="Proteomes" id="UP000055590"/>
    </source>
</evidence>
<keyword evidence="1" id="KW-0802">TPR repeat</keyword>
<protein>
    <recommendedName>
        <fullName evidence="5">Tetratricopeptide repeat protein</fullName>
    </recommendedName>
</protein>
<name>A0A0K1PBR5_9BACT</name>
<evidence type="ECO:0008006" key="5">
    <source>
        <dbReference type="Google" id="ProtNLM"/>
    </source>
</evidence>
<dbReference type="RefSeq" id="WP_050724999.1">
    <property type="nucleotide sequence ID" value="NZ_CP012332.1"/>
</dbReference>
<accession>A0A0K1PBR5</accession>
<dbReference type="PATRIC" id="fig|1391653.3.peg.974"/>
<proteinExistence type="predicted"/>
<sequence>MIRNLRTTILGLLAAAALIPATAGAQADLTPAIRAYNENRFDQAAVFLYDFIAQSGEDANRAKADFFLGQTVEKMGLYQSALFFYSEIIKAGPSHPFYVPAAEGLVDVAEALQDDIFIPVLLNKEYSDEFQRIRPEYLHKINYMVGMVSYRAGQLEDAEAFLSVVPPESAYFARARYLLGIVEVQKGRQGGTEESMDSATRLANDYFKQVLGLRSTITLKYTDLSELRDLSRMGLARNFYGLGQYADAVKYYEEVPRFSPYWDQALFENGWARFQDKDFGGALGTLQALHAPQFAGSFQPESWILKSTIYYQACLYDEAKETLETYNTSYPQMVKQIQPLVESDREFADFYSLITDTKDRQKMPRAIYNYLAANKRVRSFRKYISSLETEKATIESVPAFRTSSLRGVLIEIVDRQKNMLESVAGKFVKGRLEDAMAVVKGFESQAKIIRFETSKAEKKRLESGVDYAQALGNQNLERPVIPAEDWEYWNFQGEFWIDEIGFYQFTLKSGCMERQAE</sequence>
<organism evidence="3 4">
    <name type="scientific">Vulgatibacter incomptus</name>
    <dbReference type="NCBI Taxonomy" id="1391653"/>
    <lineage>
        <taxon>Bacteria</taxon>
        <taxon>Pseudomonadati</taxon>
        <taxon>Myxococcota</taxon>
        <taxon>Myxococcia</taxon>
        <taxon>Myxococcales</taxon>
        <taxon>Cystobacterineae</taxon>
        <taxon>Vulgatibacteraceae</taxon>
        <taxon>Vulgatibacter</taxon>
    </lineage>
</organism>
<dbReference type="OrthoDB" id="5482456at2"/>
<reference evidence="3 4" key="1">
    <citation type="submission" date="2015-08" db="EMBL/GenBank/DDBJ databases">
        <authorList>
            <person name="Babu N.S."/>
            <person name="Beckwith C.J."/>
            <person name="Beseler K.G."/>
            <person name="Brison A."/>
            <person name="Carone J.V."/>
            <person name="Caskin T.P."/>
            <person name="Diamond M."/>
            <person name="Durham M.E."/>
            <person name="Foxe J.M."/>
            <person name="Go M."/>
            <person name="Henderson B.A."/>
            <person name="Jones I.B."/>
            <person name="McGettigan J.A."/>
            <person name="Micheletti S.J."/>
            <person name="Nasrallah M.E."/>
            <person name="Ortiz D."/>
            <person name="Piller C.R."/>
            <person name="Privatt S.R."/>
            <person name="Schneider S.L."/>
            <person name="Sharp S."/>
            <person name="Smith T.C."/>
            <person name="Stanton J.D."/>
            <person name="Ullery H.E."/>
            <person name="Wilson R.J."/>
            <person name="Serrano M.G."/>
            <person name="Buck G."/>
            <person name="Lee V."/>
            <person name="Wang Y."/>
            <person name="Carvalho R."/>
            <person name="Voegtly L."/>
            <person name="Shi R."/>
            <person name="Duckworth R."/>
            <person name="Johnson A."/>
            <person name="Loviza R."/>
            <person name="Walstead R."/>
            <person name="Shah Z."/>
            <person name="Kiflezghi M."/>
            <person name="Wade K."/>
            <person name="Ball S.L."/>
            <person name="Bradley K.W."/>
            <person name="Asai D.J."/>
            <person name="Bowman C.A."/>
            <person name="Russell D.A."/>
            <person name="Pope W.H."/>
            <person name="Jacobs-Sera D."/>
            <person name="Hendrix R.W."/>
            <person name="Hatfull G.F."/>
        </authorList>
    </citation>
    <scope>NUCLEOTIDE SEQUENCE [LARGE SCALE GENOMIC DNA]</scope>
    <source>
        <strain evidence="3 4">DSM 27710</strain>
    </source>
</reference>
<dbReference type="SUPFAM" id="SSF48452">
    <property type="entry name" value="TPR-like"/>
    <property type="match status" value="1"/>
</dbReference>
<evidence type="ECO:0000256" key="2">
    <source>
        <dbReference type="SAM" id="SignalP"/>
    </source>
</evidence>
<dbReference type="InterPro" id="IPR019734">
    <property type="entry name" value="TPR_rpt"/>
</dbReference>
<dbReference type="Gene3D" id="1.25.40.10">
    <property type="entry name" value="Tetratricopeptide repeat domain"/>
    <property type="match status" value="2"/>
</dbReference>
<keyword evidence="4" id="KW-1185">Reference proteome</keyword>
<feature type="repeat" description="TPR" evidence="1">
    <location>
        <begin position="62"/>
        <end position="95"/>
    </location>
</feature>
<evidence type="ECO:0000313" key="3">
    <source>
        <dbReference type="EMBL" id="AKU90564.1"/>
    </source>
</evidence>
<dbReference type="STRING" id="1391653.AKJ08_0951"/>
<evidence type="ECO:0000256" key="1">
    <source>
        <dbReference type="PROSITE-ProRule" id="PRU00339"/>
    </source>
</evidence>
<dbReference type="KEGG" id="vin:AKJ08_0951"/>
<dbReference type="EMBL" id="CP012332">
    <property type="protein sequence ID" value="AKU90564.1"/>
    <property type="molecule type" value="Genomic_DNA"/>
</dbReference>
<dbReference type="Proteomes" id="UP000055590">
    <property type="component" value="Chromosome"/>
</dbReference>
<dbReference type="AlphaFoldDB" id="A0A0K1PBR5"/>
<feature type="chain" id="PRO_5005465591" description="Tetratricopeptide repeat protein" evidence="2">
    <location>
        <begin position="28"/>
        <end position="517"/>
    </location>
</feature>
<gene>
    <name evidence="3" type="ORF">AKJ08_0951</name>
</gene>
<dbReference type="PROSITE" id="PS50005">
    <property type="entry name" value="TPR"/>
    <property type="match status" value="1"/>
</dbReference>
<feature type="signal peptide" evidence="2">
    <location>
        <begin position="1"/>
        <end position="27"/>
    </location>
</feature>
<dbReference type="InterPro" id="IPR011990">
    <property type="entry name" value="TPR-like_helical_dom_sf"/>
</dbReference>